<comment type="caution">
    <text evidence="2">The sequence shown here is derived from an EMBL/GenBank/DDBJ whole genome shotgun (WGS) entry which is preliminary data.</text>
</comment>
<reference evidence="3" key="1">
    <citation type="journal article" date="2019" name="Int. J. Syst. Evol. Microbiol.">
        <title>The Global Catalogue of Microorganisms (GCM) 10K type strain sequencing project: providing services to taxonomists for standard genome sequencing and annotation.</title>
        <authorList>
            <consortium name="The Broad Institute Genomics Platform"/>
            <consortium name="The Broad Institute Genome Sequencing Center for Infectious Disease"/>
            <person name="Wu L."/>
            <person name="Ma J."/>
        </authorList>
    </citation>
    <scope>NUCLEOTIDE SEQUENCE [LARGE SCALE GENOMIC DNA]</scope>
    <source>
        <strain evidence="3">JCM 11483</strain>
    </source>
</reference>
<evidence type="ECO:0000256" key="1">
    <source>
        <dbReference type="SAM" id="MobiDB-lite"/>
    </source>
</evidence>
<sequence length="306" mass="33307">MLNRAFTASTARALGIDKDRLSASDVVSLGAGVHAPAALVVSASPADRDLLVARALAAEAPEAWLSHTTAARMRGLHLPPHLEQDHRVHLSQAPTPDTRVERSGVVGHRSTVRGHDVVTLDGVRASSPARTWLELAASCSVRQLVVLGDQLVRRPYARFEGRAEPFATRDDLSEVLAGTRRVRGRRRALAALDEVRCGADSPPETLLRLALVDAGLPEPALQVPADPGDPLSPPTDLAYPEWRIAIQYDGETHYTPERHRTDQHRDNVFRAAGWVVLCFHREDLRAGFHGAVAMVRTALRRQGAPV</sequence>
<keyword evidence="3" id="KW-1185">Reference proteome</keyword>
<dbReference type="Gene3D" id="3.40.960.10">
    <property type="entry name" value="VSR Endonuclease"/>
    <property type="match status" value="1"/>
</dbReference>
<feature type="region of interest" description="Disordered" evidence="1">
    <location>
        <begin position="86"/>
        <end position="105"/>
    </location>
</feature>
<gene>
    <name evidence="2" type="ORF">GCM10020260_16200</name>
</gene>
<protein>
    <recommendedName>
        <fullName evidence="4">DUF559 domain-containing protein</fullName>
    </recommendedName>
</protein>
<proteinExistence type="predicted"/>
<dbReference type="InterPro" id="IPR011335">
    <property type="entry name" value="Restrct_endonuc-II-like"/>
</dbReference>
<evidence type="ECO:0008006" key="4">
    <source>
        <dbReference type="Google" id="ProtNLM"/>
    </source>
</evidence>
<dbReference type="Proteomes" id="UP001501736">
    <property type="component" value="Unassembled WGS sequence"/>
</dbReference>
<organism evidence="2 3">
    <name type="scientific">Nesterenkonia halobia</name>
    <dbReference type="NCBI Taxonomy" id="37922"/>
    <lineage>
        <taxon>Bacteria</taxon>
        <taxon>Bacillati</taxon>
        <taxon>Actinomycetota</taxon>
        <taxon>Actinomycetes</taxon>
        <taxon>Micrococcales</taxon>
        <taxon>Micrococcaceae</taxon>
        <taxon>Nesterenkonia</taxon>
    </lineage>
</organism>
<accession>A0ABP6RCE9</accession>
<dbReference type="SUPFAM" id="SSF52980">
    <property type="entry name" value="Restriction endonuclease-like"/>
    <property type="match status" value="1"/>
</dbReference>
<dbReference type="EMBL" id="BAAAYG010000005">
    <property type="protein sequence ID" value="GAA3284836.1"/>
    <property type="molecule type" value="Genomic_DNA"/>
</dbReference>
<name>A0ABP6RCE9_9MICC</name>
<evidence type="ECO:0000313" key="2">
    <source>
        <dbReference type="EMBL" id="GAA3284836.1"/>
    </source>
</evidence>
<evidence type="ECO:0000313" key="3">
    <source>
        <dbReference type="Proteomes" id="UP001501736"/>
    </source>
</evidence>